<comment type="caution">
    <text evidence="2">The sequence shown here is derived from an EMBL/GenBank/DDBJ whole genome shotgun (WGS) entry which is preliminary data.</text>
</comment>
<name>A0ABV0MPI7_9TELE</name>
<reference evidence="2 3" key="1">
    <citation type="submission" date="2021-06" db="EMBL/GenBank/DDBJ databases">
        <authorList>
            <person name="Palmer J.M."/>
        </authorList>
    </citation>
    <scope>NUCLEOTIDE SEQUENCE [LARGE SCALE GENOMIC DNA]</scope>
    <source>
        <strain evidence="2 3">GA_2019</strain>
        <tissue evidence="2">Muscle</tissue>
    </source>
</reference>
<evidence type="ECO:0000313" key="3">
    <source>
        <dbReference type="Proteomes" id="UP001476798"/>
    </source>
</evidence>
<feature type="non-terminal residue" evidence="2">
    <location>
        <position position="1"/>
    </location>
</feature>
<feature type="compositionally biased region" description="Polar residues" evidence="1">
    <location>
        <begin position="196"/>
        <end position="208"/>
    </location>
</feature>
<feature type="region of interest" description="Disordered" evidence="1">
    <location>
        <begin position="64"/>
        <end position="208"/>
    </location>
</feature>
<dbReference type="Proteomes" id="UP001476798">
    <property type="component" value="Unassembled WGS sequence"/>
</dbReference>
<proteinExistence type="predicted"/>
<keyword evidence="3" id="KW-1185">Reference proteome</keyword>
<protein>
    <submittedName>
        <fullName evidence="2">Uncharacterized protein</fullName>
    </submittedName>
</protein>
<feature type="compositionally biased region" description="Basic and acidic residues" evidence="1">
    <location>
        <begin position="165"/>
        <end position="181"/>
    </location>
</feature>
<evidence type="ECO:0000313" key="2">
    <source>
        <dbReference type="EMBL" id="MEQ2161020.1"/>
    </source>
</evidence>
<accession>A0ABV0MPI7</accession>
<organism evidence="2 3">
    <name type="scientific">Goodea atripinnis</name>
    <dbReference type="NCBI Taxonomy" id="208336"/>
    <lineage>
        <taxon>Eukaryota</taxon>
        <taxon>Metazoa</taxon>
        <taxon>Chordata</taxon>
        <taxon>Craniata</taxon>
        <taxon>Vertebrata</taxon>
        <taxon>Euteleostomi</taxon>
        <taxon>Actinopterygii</taxon>
        <taxon>Neopterygii</taxon>
        <taxon>Teleostei</taxon>
        <taxon>Neoteleostei</taxon>
        <taxon>Acanthomorphata</taxon>
        <taxon>Ovalentaria</taxon>
        <taxon>Atherinomorphae</taxon>
        <taxon>Cyprinodontiformes</taxon>
        <taxon>Goodeidae</taxon>
        <taxon>Goodea</taxon>
    </lineage>
</organism>
<feature type="compositionally biased region" description="Basic and acidic residues" evidence="1">
    <location>
        <begin position="145"/>
        <end position="158"/>
    </location>
</feature>
<gene>
    <name evidence="2" type="ORF">GOODEAATRI_005383</name>
</gene>
<dbReference type="EMBL" id="JAHRIO010010241">
    <property type="protein sequence ID" value="MEQ2161020.1"/>
    <property type="molecule type" value="Genomic_DNA"/>
</dbReference>
<evidence type="ECO:0000256" key="1">
    <source>
        <dbReference type="SAM" id="MobiDB-lite"/>
    </source>
</evidence>
<feature type="compositionally biased region" description="Polar residues" evidence="1">
    <location>
        <begin position="64"/>
        <end position="75"/>
    </location>
</feature>
<sequence>LYRKTATGVQFPTTLVCSRPCGTSAKATIGGSSGGMSRTSALARMPVPLTRDSWNTPVLSFSSDQQEQRWSSSPAVTLLPFPPLKEGNRVPARPPLPQCYESSERIPHAPPHHSQPGGRPLHGHRPDERKASSRNGAHSQAPDYRLYKSEPELTTVKEEGDEANGEDKDKTETSTESKDTPVPKVPPYPVGIVTPRTKSPMNPPESSTIASYVTLRKTKKPESRCVSVPFSINRDTECSKMK</sequence>